<dbReference type="InterPro" id="IPR001503">
    <property type="entry name" value="Glyco_trans_10"/>
</dbReference>
<keyword evidence="11" id="KW-0325">Glycoprotein</keyword>
<evidence type="ECO:0000256" key="8">
    <source>
        <dbReference type="ARBA" id="ARBA00022989"/>
    </source>
</evidence>
<comment type="similarity">
    <text evidence="3 12">Belongs to the glycosyltransferase 10 family.</text>
</comment>
<evidence type="ECO:0000256" key="1">
    <source>
        <dbReference type="ARBA" id="ARBA00004447"/>
    </source>
</evidence>
<keyword evidence="10 12" id="KW-0472">Membrane</keyword>
<dbReference type="AlphaFoldDB" id="A0AA36M945"/>
<name>A0AA36M945_CYLNA</name>
<evidence type="ECO:0000256" key="7">
    <source>
        <dbReference type="ARBA" id="ARBA00022968"/>
    </source>
</evidence>
<evidence type="ECO:0000259" key="13">
    <source>
        <dbReference type="Pfam" id="PF00852"/>
    </source>
</evidence>
<dbReference type="Pfam" id="PF17039">
    <property type="entry name" value="Glyco_tran_10_N"/>
    <property type="match status" value="1"/>
</dbReference>
<protein>
    <recommendedName>
        <fullName evidence="12">Fucosyltransferase</fullName>
        <ecNumber evidence="12">2.4.1.-</ecNumber>
    </recommendedName>
</protein>
<evidence type="ECO:0000256" key="2">
    <source>
        <dbReference type="ARBA" id="ARBA00004922"/>
    </source>
</evidence>
<keyword evidence="9 12" id="KW-0333">Golgi apparatus</keyword>
<keyword evidence="7" id="KW-0735">Signal-anchor</keyword>
<dbReference type="PANTHER" id="PTHR48438">
    <property type="entry name" value="ALPHA-(1,3)-FUCOSYLTRANSFERASE C-RELATED"/>
    <property type="match status" value="1"/>
</dbReference>
<dbReference type="InterPro" id="IPR038577">
    <property type="entry name" value="GT10-like_C_sf"/>
</dbReference>
<evidence type="ECO:0000256" key="6">
    <source>
        <dbReference type="ARBA" id="ARBA00022692"/>
    </source>
</evidence>
<dbReference type="GO" id="GO:0008417">
    <property type="term" value="F:fucosyltransferase activity"/>
    <property type="evidence" value="ECO:0007669"/>
    <property type="project" value="InterPro"/>
</dbReference>
<evidence type="ECO:0000256" key="12">
    <source>
        <dbReference type="RuleBase" id="RU003832"/>
    </source>
</evidence>
<dbReference type="GO" id="GO:0032580">
    <property type="term" value="C:Golgi cisterna membrane"/>
    <property type="evidence" value="ECO:0007669"/>
    <property type="project" value="UniProtKB-SubCell"/>
</dbReference>
<evidence type="ECO:0000256" key="10">
    <source>
        <dbReference type="ARBA" id="ARBA00023136"/>
    </source>
</evidence>
<feature type="transmembrane region" description="Helical" evidence="12">
    <location>
        <begin position="12"/>
        <end position="32"/>
    </location>
</feature>
<dbReference type="EMBL" id="CATQJL010000305">
    <property type="protein sequence ID" value="CAJ0602163.1"/>
    <property type="molecule type" value="Genomic_DNA"/>
</dbReference>
<accession>A0AA36M945</accession>
<dbReference type="EC" id="2.4.1.-" evidence="12"/>
<sequence>MVWNKSSARYSFLLKIALLLLVVLSSFCFLDLQAHYMKNVYQDSISVVRNNYVMTPYEPNKTYDATQENIPLIVAWTDYFSKPLKNVLLPTLANCDSRCEFVDRKEHLITKRNAAAYILHGRDMDLDDLPRQSSKHLNILFLLESPYHTGSQIYRVPRNYFNATITYRQDSRYFHPYGQFQPRTQSDPVGSVITAQQVSDAIIHKKKGSLIFISNCHSPSKREKLIIELGKVTDVTVRGKCEDALSINTNTKSIYCKTDCSDDELINTHRFYIAFENSDCNDYITEKFYSRISQLLVPIVLKRRIYEAAGIPEHSYIAVDDFEDITELGNHLNFLLRNDTAYLRYFEWTKHFRKPDAYVGHALCTLCEDIYSRKKLIVSDIREFYDKDQCF</sequence>
<dbReference type="InterPro" id="IPR031481">
    <property type="entry name" value="Glyco_tran_10_N"/>
</dbReference>
<feature type="domain" description="Fucosyltransferase C-terminal" evidence="13">
    <location>
        <begin position="204"/>
        <end position="380"/>
    </location>
</feature>
<evidence type="ECO:0000313" key="15">
    <source>
        <dbReference type="EMBL" id="CAJ0602163.1"/>
    </source>
</evidence>
<proteinExistence type="inferred from homology"/>
<dbReference type="FunFam" id="3.40.50.11660:FF:000002">
    <property type="entry name" value="Alpha-(1,3)-fucosyltransferase"/>
    <property type="match status" value="1"/>
</dbReference>
<evidence type="ECO:0000313" key="16">
    <source>
        <dbReference type="Proteomes" id="UP001176961"/>
    </source>
</evidence>
<dbReference type="InterPro" id="IPR055270">
    <property type="entry name" value="Glyco_tran_10_C"/>
</dbReference>
<dbReference type="Pfam" id="PF00852">
    <property type="entry name" value="Glyco_transf_10"/>
    <property type="match status" value="1"/>
</dbReference>
<keyword evidence="8 12" id="KW-1133">Transmembrane helix</keyword>
<dbReference type="Proteomes" id="UP001176961">
    <property type="component" value="Unassembled WGS sequence"/>
</dbReference>
<gene>
    <name evidence="15" type="ORF">CYNAS_LOCUS14146</name>
</gene>
<keyword evidence="6 12" id="KW-0812">Transmembrane</keyword>
<evidence type="ECO:0000256" key="11">
    <source>
        <dbReference type="ARBA" id="ARBA00023180"/>
    </source>
</evidence>
<organism evidence="15 16">
    <name type="scientific">Cylicocyclus nassatus</name>
    <name type="common">Nematode worm</name>
    <dbReference type="NCBI Taxonomy" id="53992"/>
    <lineage>
        <taxon>Eukaryota</taxon>
        <taxon>Metazoa</taxon>
        <taxon>Ecdysozoa</taxon>
        <taxon>Nematoda</taxon>
        <taxon>Chromadorea</taxon>
        <taxon>Rhabditida</taxon>
        <taxon>Rhabditina</taxon>
        <taxon>Rhabditomorpha</taxon>
        <taxon>Strongyloidea</taxon>
        <taxon>Strongylidae</taxon>
        <taxon>Cylicocyclus</taxon>
    </lineage>
</organism>
<reference evidence="15" key="1">
    <citation type="submission" date="2023-07" db="EMBL/GenBank/DDBJ databases">
        <authorList>
            <consortium name="CYATHOMIX"/>
        </authorList>
    </citation>
    <scope>NUCLEOTIDE SEQUENCE</scope>
    <source>
        <strain evidence="15">N/A</strain>
    </source>
</reference>
<keyword evidence="4 12" id="KW-0328">Glycosyltransferase</keyword>
<evidence type="ECO:0000256" key="4">
    <source>
        <dbReference type="ARBA" id="ARBA00022676"/>
    </source>
</evidence>
<dbReference type="Gene3D" id="3.40.50.11660">
    <property type="entry name" value="Glycosyl transferase family 10, C-terminal domain"/>
    <property type="match status" value="1"/>
</dbReference>
<dbReference type="SUPFAM" id="SSF53756">
    <property type="entry name" value="UDP-Glycosyltransferase/glycogen phosphorylase"/>
    <property type="match status" value="1"/>
</dbReference>
<evidence type="ECO:0000256" key="5">
    <source>
        <dbReference type="ARBA" id="ARBA00022679"/>
    </source>
</evidence>
<evidence type="ECO:0000256" key="3">
    <source>
        <dbReference type="ARBA" id="ARBA00008919"/>
    </source>
</evidence>
<comment type="pathway">
    <text evidence="2">Protein modification; protein glycosylation.</text>
</comment>
<evidence type="ECO:0000256" key="9">
    <source>
        <dbReference type="ARBA" id="ARBA00023034"/>
    </source>
</evidence>
<evidence type="ECO:0000259" key="14">
    <source>
        <dbReference type="Pfam" id="PF17039"/>
    </source>
</evidence>
<comment type="caution">
    <text evidence="15">The sequence shown here is derived from an EMBL/GenBank/DDBJ whole genome shotgun (WGS) entry which is preliminary data.</text>
</comment>
<dbReference type="PANTHER" id="PTHR48438:SF1">
    <property type="entry name" value="ALPHA-(1,3)-FUCOSYLTRANSFERASE C-RELATED"/>
    <property type="match status" value="1"/>
</dbReference>
<comment type="subcellular location">
    <subcellularLocation>
        <location evidence="1 12">Golgi apparatus</location>
        <location evidence="1 12">Golgi stack membrane</location>
        <topology evidence="1 12">Single-pass type II membrane protein</topology>
    </subcellularLocation>
</comment>
<keyword evidence="16" id="KW-1185">Reference proteome</keyword>
<keyword evidence="5 12" id="KW-0808">Transferase</keyword>
<feature type="domain" description="Fucosyltransferase N-terminal" evidence="14">
    <location>
        <begin position="70"/>
        <end position="178"/>
    </location>
</feature>